<dbReference type="Pfam" id="PF13561">
    <property type="entry name" value="adh_short_C2"/>
    <property type="match status" value="1"/>
</dbReference>
<dbReference type="PRINTS" id="PR00080">
    <property type="entry name" value="SDRFAMILY"/>
</dbReference>
<reference evidence="3 4" key="1">
    <citation type="submission" date="2016-10" db="EMBL/GenBank/DDBJ databases">
        <authorList>
            <person name="Cai Z."/>
        </authorList>
    </citation>
    <scope>NUCLEOTIDE SEQUENCE [LARGE SCALE GENOMIC DNA]</scope>
    <source>
        <strain evidence="3 4">CGMCC 1.10826</strain>
    </source>
</reference>
<protein>
    <submittedName>
        <fullName evidence="3">Gluconate 5-dehydrogenase</fullName>
    </submittedName>
</protein>
<evidence type="ECO:0000313" key="3">
    <source>
        <dbReference type="EMBL" id="SSA44007.1"/>
    </source>
</evidence>
<dbReference type="Proteomes" id="UP000250222">
    <property type="component" value="Unassembled WGS sequence"/>
</dbReference>
<keyword evidence="4" id="KW-1185">Reference proteome</keyword>
<dbReference type="NCBIfam" id="NF005559">
    <property type="entry name" value="PRK07231.1"/>
    <property type="match status" value="1"/>
</dbReference>
<sequence>MTSTLFDLTGRLALVTGSSRGLGLALATGLAQHGARVVLHGRDREALARAREQVAAAGDGAQVPAVSFDVTDAAAVREGVATLLAEHGVPDVLVNNAGIQRRAPFNDFDPGDWDDVVAANLSSAFYVSQQIARGMAERGSGKVVNIASVQSQLARQTIAPYSATKGGLVMLTKGMAADLARFNIQVNAISPGYFATEMNRALVEDEDFTRWVVDRTPARRWGRVEELVGTLVYLCSDAASFVSGQNVFVDGGMTAVV</sequence>
<dbReference type="FunFam" id="3.40.50.720:FF:000084">
    <property type="entry name" value="Short-chain dehydrogenase reductase"/>
    <property type="match status" value="1"/>
</dbReference>
<dbReference type="OrthoDB" id="286404at2"/>
<dbReference type="PRINTS" id="PR00081">
    <property type="entry name" value="GDHRDH"/>
</dbReference>
<organism evidence="3 4">
    <name type="scientific">Georgenia satyanarayanai</name>
    <dbReference type="NCBI Taxonomy" id="860221"/>
    <lineage>
        <taxon>Bacteria</taxon>
        <taxon>Bacillati</taxon>
        <taxon>Actinomycetota</taxon>
        <taxon>Actinomycetes</taxon>
        <taxon>Micrococcales</taxon>
        <taxon>Bogoriellaceae</taxon>
        <taxon>Georgenia</taxon>
    </lineage>
</organism>
<dbReference type="InterPro" id="IPR036291">
    <property type="entry name" value="NAD(P)-bd_dom_sf"/>
</dbReference>
<dbReference type="Gene3D" id="3.40.50.720">
    <property type="entry name" value="NAD(P)-binding Rossmann-like Domain"/>
    <property type="match status" value="1"/>
</dbReference>
<dbReference type="InterPro" id="IPR002347">
    <property type="entry name" value="SDR_fam"/>
</dbReference>
<accession>A0A2Y9ANM9</accession>
<dbReference type="PANTHER" id="PTHR42760:SF5">
    <property type="entry name" value="2-DEHYDRO-3-DEOXY-D-GLUCONATE 5-DEHYDROGENASE"/>
    <property type="match status" value="1"/>
</dbReference>
<comment type="similarity">
    <text evidence="1">Belongs to the short-chain dehydrogenases/reductases (SDR) family.</text>
</comment>
<gene>
    <name evidence="3" type="ORF">SAMN05216184_10967</name>
</gene>
<dbReference type="PROSITE" id="PS00061">
    <property type="entry name" value="ADH_SHORT"/>
    <property type="match status" value="1"/>
</dbReference>
<evidence type="ECO:0000256" key="1">
    <source>
        <dbReference type="ARBA" id="ARBA00006484"/>
    </source>
</evidence>
<evidence type="ECO:0000313" key="4">
    <source>
        <dbReference type="Proteomes" id="UP000250222"/>
    </source>
</evidence>
<dbReference type="InterPro" id="IPR020904">
    <property type="entry name" value="Sc_DH/Rdtase_CS"/>
</dbReference>
<dbReference type="PANTHER" id="PTHR42760">
    <property type="entry name" value="SHORT-CHAIN DEHYDROGENASES/REDUCTASES FAMILY MEMBER"/>
    <property type="match status" value="1"/>
</dbReference>
<keyword evidence="2" id="KW-0560">Oxidoreductase</keyword>
<proteinExistence type="inferred from homology"/>
<name>A0A2Y9ANM9_9MICO</name>
<dbReference type="AlphaFoldDB" id="A0A2Y9ANM9"/>
<dbReference type="GO" id="GO:0016616">
    <property type="term" value="F:oxidoreductase activity, acting on the CH-OH group of donors, NAD or NADP as acceptor"/>
    <property type="evidence" value="ECO:0007669"/>
    <property type="project" value="TreeGrafter"/>
</dbReference>
<dbReference type="RefSeq" id="WP_110852922.1">
    <property type="nucleotide sequence ID" value="NZ_QKLZ01000009.1"/>
</dbReference>
<dbReference type="SUPFAM" id="SSF51735">
    <property type="entry name" value="NAD(P)-binding Rossmann-fold domains"/>
    <property type="match status" value="1"/>
</dbReference>
<evidence type="ECO:0000256" key="2">
    <source>
        <dbReference type="ARBA" id="ARBA00023002"/>
    </source>
</evidence>
<dbReference type="EMBL" id="UETB01000009">
    <property type="protein sequence ID" value="SSA44007.1"/>
    <property type="molecule type" value="Genomic_DNA"/>
</dbReference>